<feature type="transmembrane region" description="Helical" evidence="1">
    <location>
        <begin position="75"/>
        <end position="93"/>
    </location>
</feature>
<feature type="transmembrane region" description="Helical" evidence="1">
    <location>
        <begin position="332"/>
        <end position="352"/>
    </location>
</feature>
<gene>
    <name evidence="2" type="ORF">LCGC14_2582690</name>
</gene>
<evidence type="ECO:0000256" key="1">
    <source>
        <dbReference type="SAM" id="Phobius"/>
    </source>
</evidence>
<sequence length="353" mass="39973">MPASTPRCGVPSTNGLLVSWLFSRLLKPRFLKAPKNELEAQKRLFTILSTVLGFAAAALICWVTFISFSFVDADAASFFICAGFVGILLLSIYKSIHFIYLAILLTLFALYSAGTEAGYAGRYIYPFCLLPAYLILHILVSLFSKNIKIRPKNIIFVAVTAVVALLLMTVIINPFKFEMPVWNVKQFLQLHRMWRPRYEANTGLKYTYLFSTLYIVNIASIVIWLTIPYLRKIFSQRLTKTDEQWEADTYQLPKIDLALLVIAALTVYMAIRSRRFIPIAAIAACPIMAMFIDQMTRTISAARNFHGFAFCSARQNGPTHKQNHLTVPPMPYNLKMFFSVAAAVAVLSFGTWW</sequence>
<feature type="transmembrane region" description="Helical" evidence="1">
    <location>
        <begin position="206"/>
        <end position="230"/>
    </location>
</feature>
<keyword evidence="1" id="KW-0812">Transmembrane</keyword>
<dbReference type="EMBL" id="LAZR01043154">
    <property type="protein sequence ID" value="KKL07770.1"/>
    <property type="molecule type" value="Genomic_DNA"/>
</dbReference>
<feature type="transmembrane region" description="Helical" evidence="1">
    <location>
        <begin position="155"/>
        <end position="175"/>
    </location>
</feature>
<feature type="transmembrane region" description="Helical" evidence="1">
    <location>
        <begin position="276"/>
        <end position="293"/>
    </location>
</feature>
<feature type="transmembrane region" description="Helical" evidence="1">
    <location>
        <begin position="123"/>
        <end position="143"/>
    </location>
</feature>
<proteinExistence type="predicted"/>
<reference evidence="2" key="1">
    <citation type="journal article" date="2015" name="Nature">
        <title>Complex archaea that bridge the gap between prokaryotes and eukaryotes.</title>
        <authorList>
            <person name="Spang A."/>
            <person name="Saw J.H."/>
            <person name="Jorgensen S.L."/>
            <person name="Zaremba-Niedzwiedzka K."/>
            <person name="Martijn J."/>
            <person name="Lind A.E."/>
            <person name="van Eijk R."/>
            <person name="Schleper C."/>
            <person name="Guy L."/>
            <person name="Ettema T.J."/>
        </authorList>
    </citation>
    <scope>NUCLEOTIDE SEQUENCE</scope>
</reference>
<dbReference type="AlphaFoldDB" id="A0A0F9AEF1"/>
<feature type="transmembrane region" description="Helical" evidence="1">
    <location>
        <begin position="98"/>
        <end position="117"/>
    </location>
</feature>
<protein>
    <submittedName>
        <fullName evidence="2">Uncharacterized protein</fullName>
    </submittedName>
</protein>
<organism evidence="2">
    <name type="scientific">marine sediment metagenome</name>
    <dbReference type="NCBI Taxonomy" id="412755"/>
    <lineage>
        <taxon>unclassified sequences</taxon>
        <taxon>metagenomes</taxon>
        <taxon>ecological metagenomes</taxon>
    </lineage>
</organism>
<keyword evidence="1" id="KW-0472">Membrane</keyword>
<keyword evidence="1" id="KW-1133">Transmembrane helix</keyword>
<accession>A0A0F9AEF1</accession>
<name>A0A0F9AEF1_9ZZZZ</name>
<comment type="caution">
    <text evidence="2">The sequence shown here is derived from an EMBL/GenBank/DDBJ whole genome shotgun (WGS) entry which is preliminary data.</text>
</comment>
<feature type="non-terminal residue" evidence="2">
    <location>
        <position position="353"/>
    </location>
</feature>
<evidence type="ECO:0000313" key="2">
    <source>
        <dbReference type="EMBL" id="KKL07770.1"/>
    </source>
</evidence>
<feature type="transmembrane region" description="Helical" evidence="1">
    <location>
        <begin position="44"/>
        <end position="69"/>
    </location>
</feature>